<name>A0A2S4WH39_9BASI</name>
<dbReference type="Proteomes" id="UP000238274">
    <property type="component" value="Unassembled WGS sequence"/>
</dbReference>
<evidence type="ECO:0000313" key="3">
    <source>
        <dbReference type="Proteomes" id="UP000238274"/>
    </source>
</evidence>
<reference evidence="3" key="3">
    <citation type="journal article" date="2018" name="Mol. Plant Microbe Interact.">
        <title>Genome sequence resources for the wheat stripe rust pathogen (Puccinia striiformis f. sp. tritici) and the barley stripe rust pathogen (Puccinia striiformis f. sp. hordei).</title>
        <authorList>
            <person name="Xia C."/>
            <person name="Wang M."/>
            <person name="Yin C."/>
            <person name="Cornejo O.E."/>
            <person name="Hulbert S.H."/>
            <person name="Chen X."/>
        </authorList>
    </citation>
    <scope>NUCLEOTIDE SEQUENCE [LARGE SCALE GENOMIC DNA]</scope>
    <source>
        <strain evidence="3">93TX-2</strain>
    </source>
</reference>
<proteinExistence type="predicted"/>
<feature type="region of interest" description="Disordered" evidence="1">
    <location>
        <begin position="65"/>
        <end position="111"/>
    </location>
</feature>
<dbReference type="VEuPathDB" id="FungiDB:PSTT_01064"/>
<reference evidence="2 3" key="1">
    <citation type="submission" date="2017-12" db="EMBL/GenBank/DDBJ databases">
        <title>Gene loss provides genomic basis for host adaptation in cereal stripe rust fungi.</title>
        <authorList>
            <person name="Xia C."/>
        </authorList>
    </citation>
    <scope>NUCLEOTIDE SEQUENCE [LARGE SCALE GENOMIC DNA]</scope>
    <source>
        <strain evidence="2 3">93TX-2</strain>
    </source>
</reference>
<feature type="compositionally biased region" description="Polar residues" evidence="1">
    <location>
        <begin position="335"/>
        <end position="345"/>
    </location>
</feature>
<feature type="region of interest" description="Disordered" evidence="1">
    <location>
        <begin position="382"/>
        <end position="404"/>
    </location>
</feature>
<feature type="region of interest" description="Disordered" evidence="1">
    <location>
        <begin position="193"/>
        <end position="212"/>
    </location>
</feature>
<feature type="compositionally biased region" description="Low complexity" evidence="1">
    <location>
        <begin position="315"/>
        <end position="326"/>
    </location>
</feature>
<evidence type="ECO:0000313" key="2">
    <source>
        <dbReference type="EMBL" id="POW21115.1"/>
    </source>
</evidence>
<feature type="compositionally biased region" description="Polar residues" evidence="1">
    <location>
        <begin position="65"/>
        <end position="82"/>
    </location>
</feature>
<gene>
    <name evidence="2" type="ORF">PSHT_02745</name>
</gene>
<dbReference type="Gene3D" id="3.30.40.10">
    <property type="entry name" value="Zinc/RING finger domain, C3HC4 (zinc finger)"/>
    <property type="match status" value="1"/>
</dbReference>
<feature type="region of interest" description="Disordered" evidence="1">
    <location>
        <begin position="251"/>
        <end position="270"/>
    </location>
</feature>
<dbReference type="InterPro" id="IPR013083">
    <property type="entry name" value="Znf_RING/FYVE/PHD"/>
</dbReference>
<keyword evidence="3" id="KW-1185">Reference proteome</keyword>
<evidence type="ECO:0008006" key="4">
    <source>
        <dbReference type="Google" id="ProtNLM"/>
    </source>
</evidence>
<protein>
    <recommendedName>
        <fullName evidence="4">RING-type domain-containing protein</fullName>
    </recommendedName>
</protein>
<evidence type="ECO:0000256" key="1">
    <source>
        <dbReference type="SAM" id="MobiDB-lite"/>
    </source>
</evidence>
<organism evidence="2 3">
    <name type="scientific">Puccinia striiformis</name>
    <dbReference type="NCBI Taxonomy" id="27350"/>
    <lineage>
        <taxon>Eukaryota</taxon>
        <taxon>Fungi</taxon>
        <taxon>Dikarya</taxon>
        <taxon>Basidiomycota</taxon>
        <taxon>Pucciniomycotina</taxon>
        <taxon>Pucciniomycetes</taxon>
        <taxon>Pucciniales</taxon>
        <taxon>Pucciniaceae</taxon>
        <taxon>Puccinia</taxon>
    </lineage>
</organism>
<feature type="region of interest" description="Disordered" evidence="1">
    <location>
        <begin position="310"/>
        <end position="346"/>
    </location>
</feature>
<comment type="caution">
    <text evidence="2">The sequence shown here is derived from an EMBL/GenBank/DDBJ whole genome shotgun (WGS) entry which is preliminary data.</text>
</comment>
<dbReference type="VEuPathDB" id="FungiDB:PSHT_02745"/>
<dbReference type="AlphaFoldDB" id="A0A2S4WH39"/>
<dbReference type="EMBL" id="PKSM01000024">
    <property type="protein sequence ID" value="POW21115.1"/>
    <property type="molecule type" value="Genomic_DNA"/>
</dbReference>
<feature type="compositionally biased region" description="Low complexity" evidence="1">
    <location>
        <begin position="89"/>
        <end position="111"/>
    </location>
</feature>
<reference evidence="3" key="2">
    <citation type="journal article" date="2018" name="BMC Genomics">
        <title>Genomic insights into host adaptation between the wheat stripe rust pathogen (Puccinia striiformis f. sp. tritici) and the barley stripe rust pathogen (Puccinia striiformis f. sp. hordei).</title>
        <authorList>
            <person name="Xia C."/>
            <person name="Wang M."/>
            <person name="Yin C."/>
            <person name="Cornejo O.E."/>
            <person name="Hulbert S.H."/>
            <person name="Chen X."/>
        </authorList>
    </citation>
    <scope>NUCLEOTIDE SEQUENCE [LARGE SCALE GENOMIC DNA]</scope>
    <source>
        <strain evidence="3">93TX-2</strain>
    </source>
</reference>
<dbReference type="SUPFAM" id="SSF57850">
    <property type="entry name" value="RING/U-box"/>
    <property type="match status" value="1"/>
</dbReference>
<sequence>MDANVPAARVQQCPPDFRVSDELHMSIPLSKEAQQNDESNLCIQASVLEKLSRSQLLHNAQPIYEQNPTQEQINMDTNSNPGDLNDAEAPFGQSPSGSGGSSPSASMMFSPLPESSTFPPFSYPGAFQLGTSSPPAELSDLSIDLSPFIEHPANIPEEVTSSAPALRPSHLVENPALPDSPVQPAFLIPRSVDSSPFLDQEPLNSPAQQMPLEDSVDESPFYEHADLPEQEASFTSSCHPSEFLDRPAKFLDRPANYPEPEPPAFLIPSADSSPFYDHRLPRNPREVVSPASSVLSSPFLDQRPAVHRDEAAPQAGLSASSLTSSTNHSEEVESLASSTGSNPFIGSNRHAYRGRIRFQGVPTPGAFHFANIRETTGENLAFLPRPPNSDRGDADEGSNLDGSGPQAFVTLQFPRIDIEQIEGENWFNATRNPDTTLQDVNNFLDRLETITTGPVSPEASTSQLPKCPICLEIYADGDTTVALPCHESHQFHRPCIASPVRRPNVIHVK</sequence>
<accession>A0A2S4WH39</accession>